<evidence type="ECO:0000259" key="13">
    <source>
        <dbReference type="PROSITE" id="PS50885"/>
    </source>
</evidence>
<evidence type="ECO:0000256" key="3">
    <source>
        <dbReference type="ARBA" id="ARBA00012438"/>
    </source>
</evidence>
<dbReference type="Proteomes" id="UP001158049">
    <property type="component" value="Unassembled WGS sequence"/>
</dbReference>
<organism evidence="14 15">
    <name type="scientific">Noviherbaspirillum suwonense</name>
    <dbReference type="NCBI Taxonomy" id="1224511"/>
    <lineage>
        <taxon>Bacteria</taxon>
        <taxon>Pseudomonadati</taxon>
        <taxon>Pseudomonadota</taxon>
        <taxon>Betaproteobacteria</taxon>
        <taxon>Burkholderiales</taxon>
        <taxon>Oxalobacteraceae</taxon>
        <taxon>Noviherbaspirillum</taxon>
    </lineage>
</organism>
<evidence type="ECO:0000256" key="10">
    <source>
        <dbReference type="ARBA" id="ARBA00023136"/>
    </source>
</evidence>
<feature type="domain" description="Histidine kinase" evidence="12">
    <location>
        <begin position="240"/>
        <end position="453"/>
    </location>
</feature>
<dbReference type="Pfam" id="PF00512">
    <property type="entry name" value="HisKA"/>
    <property type="match status" value="1"/>
</dbReference>
<comment type="subcellular location">
    <subcellularLocation>
        <location evidence="2">Membrane</location>
    </subcellularLocation>
</comment>
<keyword evidence="5" id="KW-0808">Transferase</keyword>
<dbReference type="SMART" id="SM00387">
    <property type="entry name" value="HATPase_c"/>
    <property type="match status" value="1"/>
</dbReference>
<dbReference type="PROSITE" id="PS50109">
    <property type="entry name" value="HIS_KIN"/>
    <property type="match status" value="1"/>
</dbReference>
<keyword evidence="7 14" id="KW-0418">Kinase</keyword>
<keyword evidence="6 11" id="KW-0812">Transmembrane</keyword>
<dbReference type="Pfam" id="PF02518">
    <property type="entry name" value="HATPase_c"/>
    <property type="match status" value="1"/>
</dbReference>
<dbReference type="PRINTS" id="PR00344">
    <property type="entry name" value="BCTRLSENSOR"/>
</dbReference>
<evidence type="ECO:0000256" key="1">
    <source>
        <dbReference type="ARBA" id="ARBA00000085"/>
    </source>
</evidence>
<dbReference type="InterPro" id="IPR004358">
    <property type="entry name" value="Sig_transdc_His_kin-like_C"/>
</dbReference>
<name>A0ABY1QK54_9BURK</name>
<evidence type="ECO:0000313" key="14">
    <source>
        <dbReference type="EMBL" id="SMP74065.1"/>
    </source>
</evidence>
<evidence type="ECO:0000259" key="12">
    <source>
        <dbReference type="PROSITE" id="PS50109"/>
    </source>
</evidence>
<proteinExistence type="predicted"/>
<dbReference type="InterPro" id="IPR036097">
    <property type="entry name" value="HisK_dim/P_sf"/>
</dbReference>
<dbReference type="EC" id="2.7.13.3" evidence="3"/>
<evidence type="ECO:0000256" key="8">
    <source>
        <dbReference type="ARBA" id="ARBA00022989"/>
    </source>
</evidence>
<dbReference type="InterPro" id="IPR050428">
    <property type="entry name" value="TCS_sensor_his_kinase"/>
</dbReference>
<dbReference type="CDD" id="cd00075">
    <property type="entry name" value="HATPase"/>
    <property type="match status" value="1"/>
</dbReference>
<keyword evidence="15" id="KW-1185">Reference proteome</keyword>
<keyword evidence="4" id="KW-0597">Phosphoprotein</keyword>
<comment type="caution">
    <text evidence="14">The sequence shown here is derived from an EMBL/GenBank/DDBJ whole genome shotgun (WGS) entry which is preliminary data.</text>
</comment>
<evidence type="ECO:0000256" key="6">
    <source>
        <dbReference type="ARBA" id="ARBA00022692"/>
    </source>
</evidence>
<protein>
    <recommendedName>
        <fullName evidence="3">histidine kinase</fullName>
        <ecNumber evidence="3">2.7.13.3</ecNumber>
    </recommendedName>
</protein>
<keyword evidence="9" id="KW-0902">Two-component regulatory system</keyword>
<evidence type="ECO:0000256" key="11">
    <source>
        <dbReference type="SAM" id="Phobius"/>
    </source>
</evidence>
<feature type="transmembrane region" description="Helical" evidence="11">
    <location>
        <begin position="12"/>
        <end position="31"/>
    </location>
</feature>
<dbReference type="PANTHER" id="PTHR45436:SF1">
    <property type="entry name" value="SENSOR PROTEIN QSEC"/>
    <property type="match status" value="1"/>
</dbReference>
<evidence type="ECO:0000256" key="4">
    <source>
        <dbReference type="ARBA" id="ARBA00022553"/>
    </source>
</evidence>
<dbReference type="InterPro" id="IPR003661">
    <property type="entry name" value="HisK_dim/P_dom"/>
</dbReference>
<dbReference type="InterPro" id="IPR036890">
    <property type="entry name" value="HATPase_C_sf"/>
</dbReference>
<dbReference type="CDD" id="cd00082">
    <property type="entry name" value="HisKA"/>
    <property type="match status" value="1"/>
</dbReference>
<dbReference type="SUPFAM" id="SSF55874">
    <property type="entry name" value="ATPase domain of HSP90 chaperone/DNA topoisomerase II/histidine kinase"/>
    <property type="match status" value="1"/>
</dbReference>
<dbReference type="PROSITE" id="PS50885">
    <property type="entry name" value="HAMP"/>
    <property type="match status" value="1"/>
</dbReference>
<evidence type="ECO:0000256" key="5">
    <source>
        <dbReference type="ARBA" id="ARBA00022679"/>
    </source>
</evidence>
<dbReference type="GO" id="GO:0016301">
    <property type="term" value="F:kinase activity"/>
    <property type="evidence" value="ECO:0007669"/>
    <property type="project" value="UniProtKB-KW"/>
</dbReference>
<dbReference type="SMART" id="SM00388">
    <property type="entry name" value="HisKA"/>
    <property type="match status" value="1"/>
</dbReference>
<comment type="catalytic activity">
    <reaction evidence="1">
        <text>ATP + protein L-histidine = ADP + protein N-phospho-L-histidine.</text>
        <dbReference type="EC" id="2.7.13.3"/>
    </reaction>
</comment>
<dbReference type="InterPro" id="IPR003660">
    <property type="entry name" value="HAMP_dom"/>
</dbReference>
<evidence type="ECO:0000256" key="9">
    <source>
        <dbReference type="ARBA" id="ARBA00023012"/>
    </source>
</evidence>
<evidence type="ECO:0000256" key="7">
    <source>
        <dbReference type="ARBA" id="ARBA00022777"/>
    </source>
</evidence>
<keyword evidence="10 11" id="KW-0472">Membrane</keyword>
<dbReference type="Gene3D" id="1.10.287.130">
    <property type="match status" value="1"/>
</dbReference>
<feature type="domain" description="HAMP" evidence="13">
    <location>
        <begin position="180"/>
        <end position="232"/>
    </location>
</feature>
<dbReference type="RefSeq" id="WP_283444356.1">
    <property type="nucleotide sequence ID" value="NZ_FXUL01000020.1"/>
</dbReference>
<dbReference type="PANTHER" id="PTHR45436">
    <property type="entry name" value="SENSOR HISTIDINE KINASE YKOH"/>
    <property type="match status" value="1"/>
</dbReference>
<dbReference type="InterPro" id="IPR003594">
    <property type="entry name" value="HATPase_dom"/>
</dbReference>
<evidence type="ECO:0000313" key="15">
    <source>
        <dbReference type="Proteomes" id="UP001158049"/>
    </source>
</evidence>
<dbReference type="SUPFAM" id="SSF47384">
    <property type="entry name" value="Homodimeric domain of signal transducing histidine kinase"/>
    <property type="match status" value="1"/>
</dbReference>
<sequence length="454" mass="49688">MRSIRLNLLKRLLLPLLAINLVGAGSTYWLAWRPTQLAYDQNLADAAWALLPYMQQHDGRIVVDLPHQAEQVLRLDHFDSVYFVVRNAAGDTLAGDRDFPPLRTPPSIDEPEAYDSRMRGGAIRVIALSVLVGSERVTIGVGETLWKRLSVRSGGNFAGLLLLDLALTFISIAVVSFGVTRGLAPLQAMRDSLDARKPDDLAPLPDGPLALELAPVASAINQLLDRVRQVSRSQQDFLANAAHQLRTPLAGLKTQLEWLQRGEPDRDEAARALSLMMSSAERMIRQTNQLLALARAEPDQFEKARLYPLSLDKLVAESVQHFVEEADKKGIDLGFDLSPVDIIGDSFLLRDLIDNLVDNAIRYTPPHGRVTVSCRAVDGAGLLKVEDDGPGVPADERELVFSRFYRLSHNTRGSGLGLAIVRDIAADHGAQISLDAGPDGRGTAFSVRFQLAPA</sequence>
<feature type="transmembrane region" description="Helical" evidence="11">
    <location>
        <begin position="157"/>
        <end position="180"/>
    </location>
</feature>
<keyword evidence="8 11" id="KW-1133">Transmembrane helix</keyword>
<evidence type="ECO:0000256" key="2">
    <source>
        <dbReference type="ARBA" id="ARBA00004370"/>
    </source>
</evidence>
<dbReference type="InterPro" id="IPR005467">
    <property type="entry name" value="His_kinase_dom"/>
</dbReference>
<dbReference type="Pfam" id="PF08521">
    <property type="entry name" value="2CSK_N"/>
    <property type="match status" value="1"/>
</dbReference>
<gene>
    <name evidence="14" type="ORF">SAMN06295970_12040</name>
</gene>
<dbReference type="EMBL" id="FXUL01000020">
    <property type="protein sequence ID" value="SMP74065.1"/>
    <property type="molecule type" value="Genomic_DNA"/>
</dbReference>
<accession>A0ABY1QK54</accession>
<dbReference type="Gene3D" id="3.30.565.10">
    <property type="entry name" value="Histidine kinase-like ATPase, C-terminal domain"/>
    <property type="match status" value="1"/>
</dbReference>
<dbReference type="InterPro" id="IPR013727">
    <property type="entry name" value="2CSK_N"/>
</dbReference>
<reference evidence="14 15" key="1">
    <citation type="submission" date="2017-05" db="EMBL/GenBank/DDBJ databases">
        <authorList>
            <person name="Varghese N."/>
            <person name="Submissions S."/>
        </authorList>
    </citation>
    <scope>NUCLEOTIDE SEQUENCE [LARGE SCALE GENOMIC DNA]</scope>
    <source>
        <strain evidence="14 15">DSM 26001</strain>
    </source>
</reference>